<proteinExistence type="predicted"/>
<keyword evidence="2" id="KW-1185">Reference proteome</keyword>
<gene>
    <name evidence="1" type="ORF">H8718_11070</name>
</gene>
<name>A0A926EKK5_9FIRM</name>
<dbReference type="AlphaFoldDB" id="A0A926EKK5"/>
<dbReference type="EMBL" id="JACRSY010000016">
    <property type="protein sequence ID" value="MBC8580062.1"/>
    <property type="molecule type" value="Genomic_DNA"/>
</dbReference>
<reference evidence="1" key="1">
    <citation type="submission" date="2020-08" db="EMBL/GenBank/DDBJ databases">
        <title>Genome public.</title>
        <authorList>
            <person name="Liu C."/>
            <person name="Sun Q."/>
        </authorList>
    </citation>
    <scope>NUCLEOTIDE SEQUENCE</scope>
    <source>
        <strain evidence="1">NSJ-12</strain>
    </source>
</reference>
<evidence type="ECO:0000313" key="1">
    <source>
        <dbReference type="EMBL" id="MBC8580062.1"/>
    </source>
</evidence>
<comment type="caution">
    <text evidence="1">The sequence shown here is derived from an EMBL/GenBank/DDBJ whole genome shotgun (WGS) entry which is preliminary data.</text>
</comment>
<dbReference type="RefSeq" id="WP_177672031.1">
    <property type="nucleotide sequence ID" value="NZ_JACRSY010000016.1"/>
</dbReference>
<organism evidence="1 2">
    <name type="scientific">Zhenhengia yiwuensis</name>
    <dbReference type="NCBI Taxonomy" id="2763666"/>
    <lineage>
        <taxon>Bacteria</taxon>
        <taxon>Bacillati</taxon>
        <taxon>Bacillota</taxon>
        <taxon>Clostridia</taxon>
        <taxon>Lachnospirales</taxon>
        <taxon>Lachnospiraceae</taxon>
        <taxon>Zhenhengia</taxon>
    </lineage>
</organism>
<dbReference type="Proteomes" id="UP000655830">
    <property type="component" value="Unassembled WGS sequence"/>
</dbReference>
<accession>A0A926EKK5</accession>
<evidence type="ECO:0000313" key="2">
    <source>
        <dbReference type="Proteomes" id="UP000655830"/>
    </source>
</evidence>
<protein>
    <submittedName>
        <fullName evidence="1">Uncharacterized protein</fullName>
    </submittedName>
</protein>
<sequence>MNLLNEIRDYTDYVRQNTYIYSLQKQGIDLLNKFITQQIDGPTPKRGYIEMIDYFLAVWIPKHKKYLTVEEAFNIVYASQDLLTFIHKKYDREDNTPLILEYYGEEYMRLYRVNEIVRKMVGDPVISMKPTIIDLQGYKDYKEKVQHKDTMAMYEQGLFCIEEINDEGYLVLNKLSNHKCCRVLMRRDWMYHFKVNDILQVTLKRKIFFVYWEIEQFKVYYTEKAARYL</sequence>